<dbReference type="InterPro" id="IPR032710">
    <property type="entry name" value="NTF2-like_dom_sf"/>
</dbReference>
<dbReference type="GO" id="GO:0003677">
    <property type="term" value="F:DNA binding"/>
    <property type="evidence" value="ECO:0007669"/>
    <property type="project" value="InterPro"/>
</dbReference>
<dbReference type="InterPro" id="IPR013325">
    <property type="entry name" value="RNA_pol_sigma_r2"/>
</dbReference>
<dbReference type="Proteomes" id="UP000032487">
    <property type="component" value="Unassembled WGS sequence"/>
</dbReference>
<evidence type="ECO:0000259" key="2">
    <source>
        <dbReference type="Pfam" id="PF04542"/>
    </source>
</evidence>
<dbReference type="SUPFAM" id="SSF88659">
    <property type="entry name" value="Sigma3 and sigma4 domains of RNA polymerase sigma factors"/>
    <property type="match status" value="1"/>
</dbReference>
<evidence type="ECO:0000256" key="1">
    <source>
        <dbReference type="ARBA" id="ARBA00011344"/>
    </source>
</evidence>
<dbReference type="Gene3D" id="1.10.1740.10">
    <property type="match status" value="1"/>
</dbReference>
<protein>
    <submittedName>
        <fullName evidence="4">RNA polymerase subunit sigma-24</fullName>
    </submittedName>
</protein>
<sequence>MNDKIDFYQGLRPKLFGLAYRLLGSRVDAEDLLQDAWFKWSEADCTTIRDAEAWLVTVVTRLGIDQLRQRRARQEDYYGPWLPEPLLGFTGNRAEQAIDLRADLSMAFMVALERLAPEERAALLLREVFDCSYDEIAEVLGKQAAASRQIVSRARKRIREAQPRFVVDPQAHRQLVERFAEALLAPGGDAFVNLLADEVSWLADGGGQAAAASKVVHGIRAAHRLAIGIARRAAGQWRASVETINGEPGVVIRSGERIQAAMTLVSDGQQVVTIYSVVNPNKLGQLAREPAQQLPA</sequence>
<dbReference type="CDD" id="cd06171">
    <property type="entry name" value="Sigma70_r4"/>
    <property type="match status" value="1"/>
</dbReference>
<dbReference type="SUPFAM" id="SSF54427">
    <property type="entry name" value="NTF2-like"/>
    <property type="match status" value="1"/>
</dbReference>
<dbReference type="InterPro" id="IPR036388">
    <property type="entry name" value="WH-like_DNA-bd_sf"/>
</dbReference>
<dbReference type="Gene3D" id="3.10.450.50">
    <property type="match status" value="1"/>
</dbReference>
<dbReference type="RefSeq" id="WP_052679343.1">
    <property type="nucleotide sequence ID" value="NZ_JYHV01000037.1"/>
</dbReference>
<dbReference type="InterPro" id="IPR013324">
    <property type="entry name" value="RNA_pol_sigma_r3/r4-like"/>
</dbReference>
<dbReference type="Gene3D" id="1.10.10.10">
    <property type="entry name" value="Winged helix-like DNA-binding domain superfamily/Winged helix DNA-binding domain"/>
    <property type="match status" value="1"/>
</dbReference>
<feature type="domain" description="RNA polymerase sigma-70 region 2" evidence="2">
    <location>
        <begin position="8"/>
        <end position="72"/>
    </location>
</feature>
<name>A0A0D9ADY2_STUST</name>
<organism evidence="4 5">
    <name type="scientific">Stutzerimonas stutzeri</name>
    <name type="common">Pseudomonas stutzeri</name>
    <dbReference type="NCBI Taxonomy" id="316"/>
    <lineage>
        <taxon>Bacteria</taxon>
        <taxon>Pseudomonadati</taxon>
        <taxon>Pseudomonadota</taxon>
        <taxon>Gammaproteobacteria</taxon>
        <taxon>Pseudomonadales</taxon>
        <taxon>Pseudomonadaceae</taxon>
        <taxon>Stutzerimonas</taxon>
    </lineage>
</organism>
<dbReference type="Pfam" id="PF08281">
    <property type="entry name" value="Sigma70_r4_2"/>
    <property type="match status" value="1"/>
</dbReference>
<gene>
    <name evidence="4" type="ORF">UF78_18690</name>
</gene>
<dbReference type="InterPro" id="IPR013249">
    <property type="entry name" value="RNA_pol_sigma70_r4_t2"/>
</dbReference>
<dbReference type="GO" id="GO:0016987">
    <property type="term" value="F:sigma factor activity"/>
    <property type="evidence" value="ECO:0007669"/>
    <property type="project" value="InterPro"/>
</dbReference>
<dbReference type="NCBIfam" id="TIGR02937">
    <property type="entry name" value="sigma70-ECF"/>
    <property type="match status" value="1"/>
</dbReference>
<dbReference type="InterPro" id="IPR052704">
    <property type="entry name" value="ECF_Sigma-70_Domain"/>
</dbReference>
<dbReference type="NCBIfam" id="NF007214">
    <property type="entry name" value="PRK09636.1"/>
    <property type="match status" value="1"/>
</dbReference>
<dbReference type="EMBL" id="JYHV01000037">
    <property type="protein sequence ID" value="KJH79213.1"/>
    <property type="molecule type" value="Genomic_DNA"/>
</dbReference>
<evidence type="ECO:0000259" key="3">
    <source>
        <dbReference type="Pfam" id="PF08281"/>
    </source>
</evidence>
<dbReference type="OrthoDB" id="3211555at2"/>
<dbReference type="PATRIC" id="fig|316.101.peg.2570"/>
<dbReference type="AlphaFoldDB" id="A0A0D9ADY2"/>
<comment type="caution">
    <text evidence="4">The sequence shown here is derived from an EMBL/GenBank/DDBJ whole genome shotgun (WGS) entry which is preliminary data.</text>
</comment>
<dbReference type="PANTHER" id="PTHR30173">
    <property type="entry name" value="SIGMA 19 FACTOR"/>
    <property type="match status" value="1"/>
</dbReference>
<dbReference type="SUPFAM" id="SSF88946">
    <property type="entry name" value="Sigma2 domain of RNA polymerase sigma factors"/>
    <property type="match status" value="1"/>
</dbReference>
<evidence type="ECO:0000313" key="5">
    <source>
        <dbReference type="Proteomes" id="UP000032487"/>
    </source>
</evidence>
<feature type="domain" description="RNA polymerase sigma factor 70 region 4 type 2" evidence="3">
    <location>
        <begin position="106"/>
        <end position="158"/>
    </location>
</feature>
<dbReference type="PANTHER" id="PTHR30173:SF36">
    <property type="entry name" value="ECF RNA POLYMERASE SIGMA FACTOR SIGJ"/>
    <property type="match status" value="1"/>
</dbReference>
<evidence type="ECO:0000313" key="4">
    <source>
        <dbReference type="EMBL" id="KJH79213.1"/>
    </source>
</evidence>
<comment type="subunit">
    <text evidence="1">Interacts transiently with the RNA polymerase catalytic core formed by RpoA, RpoB, RpoC and RpoZ (2 alpha, 1 beta, 1 beta' and 1 omega subunit) to form the RNA polymerase holoenzyme that can initiate transcription.</text>
</comment>
<dbReference type="InterPro" id="IPR014284">
    <property type="entry name" value="RNA_pol_sigma-70_dom"/>
</dbReference>
<dbReference type="GO" id="GO:0006352">
    <property type="term" value="P:DNA-templated transcription initiation"/>
    <property type="evidence" value="ECO:0007669"/>
    <property type="project" value="InterPro"/>
</dbReference>
<accession>A0A0D9ADY2</accession>
<dbReference type="Pfam" id="PF04542">
    <property type="entry name" value="Sigma70_r2"/>
    <property type="match status" value="1"/>
</dbReference>
<reference evidence="4 5" key="1">
    <citation type="submission" date="2015-02" db="EMBL/GenBank/DDBJ databases">
        <title>Draft genome sequence of Pseudomonas stutzeri NT0128 isolated from wheat (Triticum turgidum) rhizosphere.</title>
        <authorList>
            <person name="Tovi N."/>
            <person name="Frenk S."/>
            <person name="Hadar Y."/>
            <person name="Minz D."/>
        </authorList>
    </citation>
    <scope>NUCLEOTIDE SEQUENCE [LARGE SCALE GENOMIC DNA]</scope>
    <source>
        <strain evidence="4 5">NT0128</strain>
    </source>
</reference>
<dbReference type="InterPro" id="IPR007627">
    <property type="entry name" value="RNA_pol_sigma70_r2"/>
</dbReference>
<proteinExistence type="predicted"/>